<accession>A0A9Q1CGD5</accession>
<evidence type="ECO:0000259" key="12">
    <source>
        <dbReference type="Pfam" id="PF00149"/>
    </source>
</evidence>
<evidence type="ECO:0000256" key="1">
    <source>
        <dbReference type="ARBA" id="ARBA00001968"/>
    </source>
</evidence>
<keyword evidence="8" id="KW-0378">Hydrolase</keyword>
<gene>
    <name evidence="13" type="ORF">HOLleu_07727</name>
</gene>
<comment type="subcellular location">
    <subcellularLocation>
        <location evidence="2">Cytoplasm</location>
    </subcellularLocation>
</comment>
<keyword evidence="6" id="KW-0963">Cytoplasm</keyword>
<dbReference type="InterPro" id="IPR041867">
    <property type="entry name" value="MPP_CSTP1"/>
</dbReference>
<dbReference type="SUPFAM" id="SSF56300">
    <property type="entry name" value="Metallo-dependent phosphatases"/>
    <property type="match status" value="1"/>
</dbReference>
<dbReference type="Gene3D" id="3.60.21.10">
    <property type="match status" value="1"/>
</dbReference>
<name>A0A9Q1CGD5_HOLLE</name>
<dbReference type="OrthoDB" id="45007at2759"/>
<dbReference type="PANTHER" id="PTHR43143:SF1">
    <property type="entry name" value="SERINE_THREONINE-PROTEIN PHOSPHATASE CPPED1"/>
    <property type="match status" value="1"/>
</dbReference>
<sequence>MIDDMAERSPNTWKEEIQLTRIAVDRINQMKPKPKFFVVCGDLVHAFQGETGRKEQERDFMKEFSRIDPSIPLVCCCGNHDIGNTPTPESIQHYRDTIGDDYFSFWAGGVKCLVLNSQFYEDPSQVLELSKEHSTWLDQELKDAQSEKCKHLLTFQHIPWFLETPSEGKDYFNIDKDVRLPMLEKLHKGGVKTIFCGHYHRNAGGMYKDMEEVVTSAIGCPLGEAKSGLRVVKVTEGDITHQYYEMDKIPLSASL</sequence>
<dbReference type="GO" id="GO:0046872">
    <property type="term" value="F:metal ion binding"/>
    <property type="evidence" value="ECO:0007669"/>
    <property type="project" value="UniProtKB-KW"/>
</dbReference>
<keyword evidence="7" id="KW-0479">Metal-binding</keyword>
<evidence type="ECO:0000256" key="5">
    <source>
        <dbReference type="ARBA" id="ARBA00013356"/>
    </source>
</evidence>
<proteinExistence type="inferred from homology"/>
<comment type="caution">
    <text evidence="13">The sequence shown here is derived from an EMBL/GenBank/DDBJ whole genome shotgun (WGS) entry which is preliminary data.</text>
</comment>
<organism evidence="13 14">
    <name type="scientific">Holothuria leucospilota</name>
    <name type="common">Black long sea cucumber</name>
    <name type="synonym">Mertensiothuria leucospilota</name>
    <dbReference type="NCBI Taxonomy" id="206669"/>
    <lineage>
        <taxon>Eukaryota</taxon>
        <taxon>Metazoa</taxon>
        <taxon>Echinodermata</taxon>
        <taxon>Eleutherozoa</taxon>
        <taxon>Echinozoa</taxon>
        <taxon>Holothuroidea</taxon>
        <taxon>Aspidochirotacea</taxon>
        <taxon>Aspidochirotida</taxon>
        <taxon>Holothuriidae</taxon>
        <taxon>Holothuria</taxon>
    </lineage>
</organism>
<keyword evidence="14" id="KW-1185">Reference proteome</keyword>
<evidence type="ECO:0000256" key="7">
    <source>
        <dbReference type="ARBA" id="ARBA00022723"/>
    </source>
</evidence>
<dbReference type="CDD" id="cd07395">
    <property type="entry name" value="MPP_CSTP1"/>
    <property type="match status" value="1"/>
</dbReference>
<evidence type="ECO:0000313" key="14">
    <source>
        <dbReference type="Proteomes" id="UP001152320"/>
    </source>
</evidence>
<dbReference type="InterPro" id="IPR004843">
    <property type="entry name" value="Calcineurin-like_PHP"/>
</dbReference>
<evidence type="ECO:0000256" key="6">
    <source>
        <dbReference type="ARBA" id="ARBA00022490"/>
    </source>
</evidence>
<evidence type="ECO:0000256" key="9">
    <source>
        <dbReference type="ARBA" id="ARBA00032900"/>
    </source>
</evidence>
<evidence type="ECO:0000256" key="4">
    <source>
        <dbReference type="ARBA" id="ARBA00013081"/>
    </source>
</evidence>
<dbReference type="InterPro" id="IPR051918">
    <property type="entry name" value="STPP_CPPED1"/>
</dbReference>
<protein>
    <recommendedName>
        <fullName evidence="5">Serine/threonine-protein phosphatase CPPED1</fullName>
        <ecNumber evidence="4">3.1.3.16</ecNumber>
    </recommendedName>
    <alternativeName>
        <fullName evidence="9">Calcineurin-like phosphoesterase domain-containing protein 1</fullName>
    </alternativeName>
</protein>
<comment type="similarity">
    <text evidence="3">Belongs to the metallophosphoesterase superfamily. CPPED1 family.</text>
</comment>
<dbReference type="GO" id="GO:0004722">
    <property type="term" value="F:protein serine/threonine phosphatase activity"/>
    <property type="evidence" value="ECO:0007669"/>
    <property type="project" value="UniProtKB-EC"/>
</dbReference>
<comment type="cofactor">
    <cofactor evidence="1">
        <name>a divalent metal cation</name>
        <dbReference type="ChEBI" id="CHEBI:60240"/>
    </cofactor>
</comment>
<dbReference type="EMBL" id="JAIZAY010000003">
    <property type="protein sequence ID" value="KAJ8044853.1"/>
    <property type="molecule type" value="Genomic_DNA"/>
</dbReference>
<dbReference type="EC" id="3.1.3.16" evidence="4"/>
<dbReference type="PANTHER" id="PTHR43143">
    <property type="entry name" value="METALLOPHOSPHOESTERASE, CALCINEURIN SUPERFAMILY"/>
    <property type="match status" value="1"/>
</dbReference>
<evidence type="ECO:0000256" key="10">
    <source>
        <dbReference type="ARBA" id="ARBA00047761"/>
    </source>
</evidence>
<dbReference type="Pfam" id="PF00149">
    <property type="entry name" value="Metallophos"/>
    <property type="match status" value="1"/>
</dbReference>
<evidence type="ECO:0000256" key="8">
    <source>
        <dbReference type="ARBA" id="ARBA00022801"/>
    </source>
</evidence>
<reference evidence="13" key="1">
    <citation type="submission" date="2021-10" db="EMBL/GenBank/DDBJ databases">
        <title>Tropical sea cucumber genome reveals ecological adaptation and Cuvierian tubules defense mechanism.</title>
        <authorList>
            <person name="Chen T."/>
        </authorList>
    </citation>
    <scope>NUCLEOTIDE SEQUENCE</scope>
    <source>
        <strain evidence="13">Nanhai2018</strain>
        <tissue evidence="13">Muscle</tissue>
    </source>
</reference>
<dbReference type="Proteomes" id="UP001152320">
    <property type="component" value="Chromosome 3"/>
</dbReference>
<evidence type="ECO:0000256" key="11">
    <source>
        <dbReference type="ARBA" id="ARBA00048336"/>
    </source>
</evidence>
<evidence type="ECO:0000313" key="13">
    <source>
        <dbReference type="EMBL" id="KAJ8044853.1"/>
    </source>
</evidence>
<comment type="catalytic activity">
    <reaction evidence="11">
        <text>O-phospho-L-threonyl-[protein] + H2O = L-threonyl-[protein] + phosphate</text>
        <dbReference type="Rhea" id="RHEA:47004"/>
        <dbReference type="Rhea" id="RHEA-COMP:11060"/>
        <dbReference type="Rhea" id="RHEA-COMP:11605"/>
        <dbReference type="ChEBI" id="CHEBI:15377"/>
        <dbReference type="ChEBI" id="CHEBI:30013"/>
        <dbReference type="ChEBI" id="CHEBI:43474"/>
        <dbReference type="ChEBI" id="CHEBI:61977"/>
        <dbReference type="EC" id="3.1.3.16"/>
    </reaction>
</comment>
<evidence type="ECO:0000256" key="2">
    <source>
        <dbReference type="ARBA" id="ARBA00004496"/>
    </source>
</evidence>
<dbReference type="InterPro" id="IPR029052">
    <property type="entry name" value="Metallo-depent_PP-like"/>
</dbReference>
<feature type="domain" description="Calcineurin-like phosphoesterase" evidence="12">
    <location>
        <begin position="30"/>
        <end position="201"/>
    </location>
</feature>
<comment type="catalytic activity">
    <reaction evidence="10">
        <text>O-phospho-L-seryl-[protein] + H2O = L-seryl-[protein] + phosphate</text>
        <dbReference type="Rhea" id="RHEA:20629"/>
        <dbReference type="Rhea" id="RHEA-COMP:9863"/>
        <dbReference type="Rhea" id="RHEA-COMP:11604"/>
        <dbReference type="ChEBI" id="CHEBI:15377"/>
        <dbReference type="ChEBI" id="CHEBI:29999"/>
        <dbReference type="ChEBI" id="CHEBI:43474"/>
        <dbReference type="ChEBI" id="CHEBI:83421"/>
        <dbReference type="EC" id="3.1.3.16"/>
    </reaction>
</comment>
<evidence type="ECO:0000256" key="3">
    <source>
        <dbReference type="ARBA" id="ARBA00010567"/>
    </source>
</evidence>
<dbReference type="AlphaFoldDB" id="A0A9Q1CGD5"/>
<dbReference type="GO" id="GO:0005737">
    <property type="term" value="C:cytoplasm"/>
    <property type="evidence" value="ECO:0007669"/>
    <property type="project" value="UniProtKB-SubCell"/>
</dbReference>